<keyword evidence="2" id="KW-1003">Cell membrane</keyword>
<organism evidence="6 8">
    <name type="scientific">Rotaria magnacalcarata</name>
    <dbReference type="NCBI Taxonomy" id="392030"/>
    <lineage>
        <taxon>Eukaryota</taxon>
        <taxon>Metazoa</taxon>
        <taxon>Spiralia</taxon>
        <taxon>Gnathifera</taxon>
        <taxon>Rotifera</taxon>
        <taxon>Eurotatoria</taxon>
        <taxon>Bdelloidea</taxon>
        <taxon>Philodinida</taxon>
        <taxon>Philodinidae</taxon>
        <taxon>Rotaria</taxon>
    </lineage>
</organism>
<dbReference type="GO" id="GO:0072659">
    <property type="term" value="P:protein localization to plasma membrane"/>
    <property type="evidence" value="ECO:0007669"/>
    <property type="project" value="TreeGrafter"/>
</dbReference>
<dbReference type="GO" id="GO:0043495">
    <property type="term" value="F:protein-membrane adaptor activity"/>
    <property type="evidence" value="ECO:0007669"/>
    <property type="project" value="TreeGrafter"/>
</dbReference>
<evidence type="ECO:0000256" key="3">
    <source>
        <dbReference type="ARBA" id="ARBA00022737"/>
    </source>
</evidence>
<comment type="subcellular location">
    <subcellularLocation>
        <location evidence="1">Cell membrane</location>
    </subcellularLocation>
</comment>
<dbReference type="EMBL" id="CAJOBG010050173">
    <property type="protein sequence ID" value="CAF4478246.1"/>
    <property type="molecule type" value="Genomic_DNA"/>
</dbReference>
<keyword evidence="3" id="KW-0677">Repeat</keyword>
<dbReference type="PROSITE" id="PS50106">
    <property type="entry name" value="PDZ"/>
    <property type="match status" value="1"/>
</dbReference>
<feature type="region of interest" description="Disordered" evidence="4">
    <location>
        <begin position="1"/>
        <end position="52"/>
    </location>
</feature>
<evidence type="ECO:0000313" key="7">
    <source>
        <dbReference type="EMBL" id="CAF5080036.1"/>
    </source>
</evidence>
<accession>A0A820U1P1</accession>
<feature type="compositionally biased region" description="Polar residues" evidence="4">
    <location>
        <begin position="154"/>
        <end position="175"/>
    </location>
</feature>
<dbReference type="Proteomes" id="UP000663866">
    <property type="component" value="Unassembled WGS sequence"/>
</dbReference>
<evidence type="ECO:0000256" key="2">
    <source>
        <dbReference type="ARBA" id="ARBA00022475"/>
    </source>
</evidence>
<dbReference type="InterPro" id="IPR036034">
    <property type="entry name" value="PDZ_sf"/>
</dbReference>
<evidence type="ECO:0000313" key="6">
    <source>
        <dbReference type="EMBL" id="CAF4478246.1"/>
    </source>
</evidence>
<dbReference type="InterPro" id="IPR051067">
    <property type="entry name" value="NHER"/>
</dbReference>
<protein>
    <recommendedName>
        <fullName evidence="5">PDZ domain-containing protein</fullName>
    </recommendedName>
</protein>
<name>A0A820U1P1_9BILA</name>
<dbReference type="PANTHER" id="PTHR14191">
    <property type="entry name" value="PDZ DOMAIN CONTAINING PROTEIN"/>
    <property type="match status" value="1"/>
</dbReference>
<feature type="domain" description="PDZ" evidence="5">
    <location>
        <begin position="53"/>
        <end position="133"/>
    </location>
</feature>
<gene>
    <name evidence="7" type="ORF">BYL167_LOCUS61808</name>
    <name evidence="6" type="ORF">OVN521_LOCUS39447</name>
</gene>
<evidence type="ECO:0000256" key="1">
    <source>
        <dbReference type="ARBA" id="ARBA00004236"/>
    </source>
</evidence>
<evidence type="ECO:0000313" key="8">
    <source>
        <dbReference type="Proteomes" id="UP000663866"/>
    </source>
</evidence>
<evidence type="ECO:0000259" key="5">
    <source>
        <dbReference type="PROSITE" id="PS50106"/>
    </source>
</evidence>
<dbReference type="Proteomes" id="UP000681967">
    <property type="component" value="Unassembled WGS sequence"/>
</dbReference>
<dbReference type="SUPFAM" id="SSF50156">
    <property type="entry name" value="PDZ domain-like"/>
    <property type="match status" value="1"/>
</dbReference>
<dbReference type="InterPro" id="IPR001478">
    <property type="entry name" value="PDZ"/>
</dbReference>
<dbReference type="PANTHER" id="PTHR14191:SF3">
    <property type="entry name" value="NA(+)_H(+) EXCHANGE REGULATORY COFACTOR-LIKE PROTEIN NRFL-1"/>
    <property type="match status" value="1"/>
</dbReference>
<keyword evidence="2" id="KW-0472">Membrane</keyword>
<dbReference type="Pfam" id="PF17820">
    <property type="entry name" value="PDZ_6"/>
    <property type="match status" value="1"/>
</dbReference>
<dbReference type="EMBL" id="CAJOBH010233343">
    <property type="protein sequence ID" value="CAF5080036.1"/>
    <property type="molecule type" value="Genomic_DNA"/>
</dbReference>
<keyword evidence="8" id="KW-1185">Reference proteome</keyword>
<evidence type="ECO:0000256" key="4">
    <source>
        <dbReference type="SAM" id="MobiDB-lite"/>
    </source>
</evidence>
<proteinExistence type="predicted"/>
<dbReference type="GO" id="GO:0016324">
    <property type="term" value="C:apical plasma membrane"/>
    <property type="evidence" value="ECO:0007669"/>
    <property type="project" value="TreeGrafter"/>
</dbReference>
<dbReference type="SMART" id="SM00228">
    <property type="entry name" value="PDZ"/>
    <property type="match status" value="1"/>
</dbReference>
<dbReference type="AlphaFoldDB" id="A0A820U1P1"/>
<dbReference type="InterPro" id="IPR041489">
    <property type="entry name" value="PDZ_6"/>
</dbReference>
<reference evidence="6" key="1">
    <citation type="submission" date="2021-02" db="EMBL/GenBank/DDBJ databases">
        <authorList>
            <person name="Nowell W R."/>
        </authorList>
    </citation>
    <scope>NUCLEOTIDE SEQUENCE</scope>
</reference>
<feature type="non-terminal residue" evidence="6">
    <location>
        <position position="1"/>
    </location>
</feature>
<feature type="compositionally biased region" description="Low complexity" evidence="4">
    <location>
        <begin position="25"/>
        <end position="49"/>
    </location>
</feature>
<sequence length="182" mass="19256">MFHSEQSTSSSLRGSNDQTNNQRKSSSSSNKQTAPVAPASSTSSSNSNAGTRTCILQPSADRTAGFALSGKTAPPYVICQVERGSPAEKAGLLINDAVLSINGKSVTETTYEETVKLIKEALQKKNVELVVRERLSNSEDNTTNQDPAKFSLGSIDNSNLGNQDSIGGEPSQQGANAVEEYQ</sequence>
<dbReference type="Gene3D" id="2.30.42.10">
    <property type="match status" value="1"/>
</dbReference>
<comment type="caution">
    <text evidence="6">The sequence shown here is derived from an EMBL/GenBank/DDBJ whole genome shotgun (WGS) entry which is preliminary data.</text>
</comment>
<feature type="region of interest" description="Disordered" evidence="4">
    <location>
        <begin position="137"/>
        <end position="182"/>
    </location>
</feature>
<feature type="compositionally biased region" description="Polar residues" evidence="4">
    <location>
        <begin position="1"/>
        <end position="24"/>
    </location>
</feature>